<name>A0A401PHR0_SCYTO</name>
<protein>
    <recommendedName>
        <fullName evidence="10">Rieske domain-containing protein</fullName>
    </recommendedName>
</protein>
<proteinExistence type="inferred from homology"/>
<gene>
    <name evidence="11" type="ORF">scyTo_0002123</name>
</gene>
<evidence type="ECO:0000256" key="5">
    <source>
        <dbReference type="ARBA" id="ARBA00022827"/>
    </source>
</evidence>
<dbReference type="PRINTS" id="PR00469">
    <property type="entry name" value="PNDRDTASEII"/>
</dbReference>
<dbReference type="PRINTS" id="PR00368">
    <property type="entry name" value="FADPNR"/>
</dbReference>
<reference evidence="11 12" key="1">
    <citation type="journal article" date="2018" name="Nat. Ecol. Evol.">
        <title>Shark genomes provide insights into elasmobranch evolution and the origin of vertebrates.</title>
        <authorList>
            <person name="Hara Y"/>
            <person name="Yamaguchi K"/>
            <person name="Onimaru K"/>
            <person name="Kadota M"/>
            <person name="Koyanagi M"/>
            <person name="Keeley SD"/>
            <person name="Tatsumi K"/>
            <person name="Tanaka K"/>
            <person name="Motone F"/>
            <person name="Kageyama Y"/>
            <person name="Nozu R"/>
            <person name="Adachi N"/>
            <person name="Nishimura O"/>
            <person name="Nakagawa R"/>
            <person name="Tanegashima C"/>
            <person name="Kiyatake I"/>
            <person name="Matsumoto R"/>
            <person name="Murakumo K"/>
            <person name="Nishida K"/>
            <person name="Terakita A"/>
            <person name="Kuratani S"/>
            <person name="Sato K"/>
            <person name="Hyodo S Kuraku.S."/>
        </authorList>
    </citation>
    <scope>NUCLEOTIDE SEQUENCE [LARGE SCALE GENOMIC DNA]</scope>
</reference>
<keyword evidence="8" id="KW-0411">Iron-sulfur</keyword>
<dbReference type="InterPro" id="IPR036922">
    <property type="entry name" value="Rieske_2Fe-2S_sf"/>
</dbReference>
<evidence type="ECO:0000313" key="12">
    <source>
        <dbReference type="Proteomes" id="UP000288216"/>
    </source>
</evidence>
<sequence>MGATKSKSVDLPALSSFEAKDNRLHNDRQRHRSKMKEEPETMFEKEVCLVTEMQDEEMREVEIKNRKVLLIKSNGEFSAIGHLCTHYGSPLVKGILSHGRVRCPRHGACFNIKTGDIEEYPCVDGLQSFKVEVQDGKVILSISARVLDLNKRTLDMVTRSPADKGVILLIGGGPASLVCAETLRQEGYKGRIILATKEMHFPYDRPKLSKQLDSQIENILLRKPEFYTMHGIEVLTNKEATSVNTRKRKVSFKDGTIQRYDNLLIATGSIPRMLDCPGAGLKNVCLLRTPEDANQINELAAGSNVVIIGTSFIGMEVAAFMAEKAKSVTVIGTSEVFEEQAVKFYMLDHVTELRGEDGLLKEIELAGGNVLPADICVVGIGVTPATDFLKGSRINTDSKGTIVVNEFMQTSVAKVFAAGDVTSFPLPLHKNQSVNIGHWQLAHRQGHVAAMNMQRKMIGIRTVPFFWTLCSGKSLRYAGYGAGYEEVIIQGTIDELKFVAFYIKEDKVVAVASLNYDPVVAQVAEVLALGKTISKSEAEDEDRPWLKNI</sequence>
<evidence type="ECO:0000256" key="3">
    <source>
        <dbReference type="ARBA" id="ARBA00022714"/>
    </source>
</evidence>
<dbReference type="CDD" id="cd03478">
    <property type="entry name" value="Rieske_AIFL_N"/>
    <property type="match status" value="1"/>
</dbReference>
<feature type="domain" description="Rieske" evidence="10">
    <location>
        <begin position="45"/>
        <end position="140"/>
    </location>
</feature>
<feature type="region of interest" description="Disordered" evidence="9">
    <location>
        <begin position="1"/>
        <end position="38"/>
    </location>
</feature>
<dbReference type="Gene3D" id="3.50.50.60">
    <property type="entry name" value="FAD/NAD(P)-binding domain"/>
    <property type="match status" value="2"/>
</dbReference>
<dbReference type="AlphaFoldDB" id="A0A401PHR0"/>
<evidence type="ECO:0000256" key="1">
    <source>
        <dbReference type="ARBA" id="ARBA00006442"/>
    </source>
</evidence>
<evidence type="ECO:0000256" key="2">
    <source>
        <dbReference type="ARBA" id="ARBA00022630"/>
    </source>
</evidence>
<accession>A0A401PHR0</accession>
<dbReference type="EMBL" id="BFAA01000512">
    <property type="protein sequence ID" value="GCB72675.1"/>
    <property type="molecule type" value="Genomic_DNA"/>
</dbReference>
<evidence type="ECO:0000256" key="4">
    <source>
        <dbReference type="ARBA" id="ARBA00022723"/>
    </source>
</evidence>
<keyword evidence="7" id="KW-0408">Iron</keyword>
<dbReference type="GO" id="GO:0016651">
    <property type="term" value="F:oxidoreductase activity, acting on NAD(P)H"/>
    <property type="evidence" value="ECO:0007669"/>
    <property type="project" value="TreeGrafter"/>
</dbReference>
<dbReference type="InterPro" id="IPR016156">
    <property type="entry name" value="FAD/NAD-linked_Rdtase_dimer_sf"/>
</dbReference>
<dbReference type="STRING" id="75743.A0A401PHR0"/>
<evidence type="ECO:0000256" key="8">
    <source>
        <dbReference type="ARBA" id="ARBA00023014"/>
    </source>
</evidence>
<dbReference type="GO" id="GO:0005737">
    <property type="term" value="C:cytoplasm"/>
    <property type="evidence" value="ECO:0007669"/>
    <property type="project" value="TreeGrafter"/>
</dbReference>
<dbReference type="InterPro" id="IPR050446">
    <property type="entry name" value="FAD-oxidoreductase/Apoptosis"/>
</dbReference>
<keyword evidence="6" id="KW-0560">Oxidoreductase</keyword>
<dbReference type="SUPFAM" id="SSF55424">
    <property type="entry name" value="FAD/NAD-linked reductases, dimerisation (C-terminal) domain"/>
    <property type="match status" value="1"/>
</dbReference>
<keyword evidence="5" id="KW-0274">FAD</keyword>
<evidence type="ECO:0000259" key="10">
    <source>
        <dbReference type="PROSITE" id="PS51296"/>
    </source>
</evidence>
<dbReference type="PROSITE" id="PS51296">
    <property type="entry name" value="RIESKE"/>
    <property type="match status" value="1"/>
</dbReference>
<dbReference type="Pfam" id="PF14759">
    <property type="entry name" value="Reductase_C"/>
    <property type="match status" value="1"/>
</dbReference>
<dbReference type="InterPro" id="IPR017941">
    <property type="entry name" value="Rieske_2Fe-2S"/>
</dbReference>
<dbReference type="Pfam" id="PF07992">
    <property type="entry name" value="Pyr_redox_2"/>
    <property type="match status" value="1"/>
</dbReference>
<evidence type="ECO:0000256" key="6">
    <source>
        <dbReference type="ARBA" id="ARBA00023002"/>
    </source>
</evidence>
<keyword evidence="2" id="KW-0285">Flavoprotein</keyword>
<evidence type="ECO:0000256" key="7">
    <source>
        <dbReference type="ARBA" id="ARBA00023004"/>
    </source>
</evidence>
<organism evidence="11 12">
    <name type="scientific">Scyliorhinus torazame</name>
    <name type="common">Cloudy catshark</name>
    <name type="synonym">Catulus torazame</name>
    <dbReference type="NCBI Taxonomy" id="75743"/>
    <lineage>
        <taxon>Eukaryota</taxon>
        <taxon>Metazoa</taxon>
        <taxon>Chordata</taxon>
        <taxon>Craniata</taxon>
        <taxon>Vertebrata</taxon>
        <taxon>Chondrichthyes</taxon>
        <taxon>Elasmobranchii</taxon>
        <taxon>Galeomorphii</taxon>
        <taxon>Galeoidea</taxon>
        <taxon>Carcharhiniformes</taxon>
        <taxon>Scyliorhinidae</taxon>
        <taxon>Scyliorhinus</taxon>
    </lineage>
</organism>
<dbReference type="Gene3D" id="2.102.10.10">
    <property type="entry name" value="Rieske [2Fe-2S] iron-sulphur domain"/>
    <property type="match status" value="1"/>
</dbReference>
<dbReference type="SUPFAM" id="SSF51905">
    <property type="entry name" value="FAD/NAD(P)-binding domain"/>
    <property type="match status" value="2"/>
</dbReference>
<evidence type="ECO:0000256" key="9">
    <source>
        <dbReference type="SAM" id="MobiDB-lite"/>
    </source>
</evidence>
<keyword evidence="12" id="KW-1185">Reference proteome</keyword>
<dbReference type="OrthoDB" id="432169at2759"/>
<dbReference type="SUPFAM" id="SSF50022">
    <property type="entry name" value="ISP domain"/>
    <property type="match status" value="1"/>
</dbReference>
<dbReference type="InterPro" id="IPR028202">
    <property type="entry name" value="Reductase_C"/>
</dbReference>
<dbReference type="Proteomes" id="UP000288216">
    <property type="component" value="Unassembled WGS sequence"/>
</dbReference>
<dbReference type="InterPro" id="IPR023753">
    <property type="entry name" value="FAD/NAD-binding_dom"/>
</dbReference>
<dbReference type="PANTHER" id="PTHR43557">
    <property type="entry name" value="APOPTOSIS-INDUCING FACTOR 1"/>
    <property type="match status" value="1"/>
</dbReference>
<evidence type="ECO:0000313" key="11">
    <source>
        <dbReference type="EMBL" id="GCB72675.1"/>
    </source>
</evidence>
<dbReference type="GO" id="GO:0046872">
    <property type="term" value="F:metal ion binding"/>
    <property type="evidence" value="ECO:0007669"/>
    <property type="project" value="UniProtKB-KW"/>
</dbReference>
<dbReference type="Pfam" id="PF00355">
    <property type="entry name" value="Rieske"/>
    <property type="match status" value="1"/>
</dbReference>
<keyword evidence="3" id="KW-0001">2Fe-2S</keyword>
<comment type="caution">
    <text evidence="11">The sequence shown here is derived from an EMBL/GenBank/DDBJ whole genome shotgun (WGS) entry which is preliminary data.</text>
</comment>
<keyword evidence="4" id="KW-0479">Metal-binding</keyword>
<comment type="similarity">
    <text evidence="1">Belongs to the FAD-dependent oxidoreductase family.</text>
</comment>
<dbReference type="Gene3D" id="3.30.390.30">
    <property type="match status" value="1"/>
</dbReference>
<dbReference type="GO" id="GO:0051537">
    <property type="term" value="F:2 iron, 2 sulfur cluster binding"/>
    <property type="evidence" value="ECO:0007669"/>
    <property type="project" value="UniProtKB-KW"/>
</dbReference>
<dbReference type="OMA" id="RNAQDQG"/>
<dbReference type="FunFam" id="2.102.10.10:FF:000003">
    <property type="entry name" value="apoptosis-inducing factor 3 isoform X2"/>
    <property type="match status" value="1"/>
</dbReference>
<dbReference type="InterPro" id="IPR036188">
    <property type="entry name" value="FAD/NAD-bd_sf"/>
</dbReference>
<feature type="compositionally biased region" description="Basic and acidic residues" evidence="9">
    <location>
        <begin position="18"/>
        <end position="27"/>
    </location>
</feature>
<dbReference type="PANTHER" id="PTHR43557:SF7">
    <property type="entry name" value="RIESKE DOMAIN-CONTAINING PROTEIN"/>
    <property type="match status" value="1"/>
</dbReference>